<dbReference type="Gramene" id="KZM95337">
    <property type="protein sequence ID" value="KZM95337"/>
    <property type="gene ID" value="DCAR_018579"/>
</dbReference>
<accession>A0A164Z4Z5</accession>
<proteinExistence type="predicted"/>
<reference evidence="1" key="2">
    <citation type="submission" date="2022-03" db="EMBL/GenBank/DDBJ databases">
        <title>Draft title - Genomic analysis of global carrot germplasm unveils the trajectory of domestication and the origin of high carotenoid orange carrot.</title>
        <authorList>
            <person name="Iorizzo M."/>
            <person name="Ellison S."/>
            <person name="Senalik D."/>
            <person name="Macko-Podgorni A."/>
            <person name="Grzebelus D."/>
            <person name="Bostan H."/>
            <person name="Rolling W."/>
            <person name="Curaba J."/>
            <person name="Simon P."/>
        </authorList>
    </citation>
    <scope>NUCLEOTIDE SEQUENCE</scope>
    <source>
        <tissue evidence="1">Leaf</tissue>
    </source>
</reference>
<dbReference type="AlphaFoldDB" id="A0A164Z4Z5"/>
<reference evidence="1" key="1">
    <citation type="journal article" date="2016" name="Nat. Genet.">
        <title>A high-quality carrot genome assembly provides new insights into carotenoid accumulation and asterid genome evolution.</title>
        <authorList>
            <person name="Iorizzo M."/>
            <person name="Ellison S."/>
            <person name="Senalik D."/>
            <person name="Zeng P."/>
            <person name="Satapoomin P."/>
            <person name="Huang J."/>
            <person name="Bowman M."/>
            <person name="Iovene M."/>
            <person name="Sanseverino W."/>
            <person name="Cavagnaro P."/>
            <person name="Yildiz M."/>
            <person name="Macko-Podgorni A."/>
            <person name="Moranska E."/>
            <person name="Grzebelus E."/>
            <person name="Grzebelus D."/>
            <person name="Ashrafi H."/>
            <person name="Zheng Z."/>
            <person name="Cheng S."/>
            <person name="Spooner D."/>
            <person name="Van Deynze A."/>
            <person name="Simon P."/>
        </authorList>
    </citation>
    <scope>NUCLEOTIDE SEQUENCE</scope>
    <source>
        <tissue evidence="1">Leaf</tissue>
    </source>
</reference>
<protein>
    <submittedName>
        <fullName evidence="1">Uncharacterized protein</fullName>
    </submittedName>
</protein>
<evidence type="ECO:0000313" key="2">
    <source>
        <dbReference type="Proteomes" id="UP000077755"/>
    </source>
</evidence>
<organism evidence="1 2">
    <name type="scientific">Daucus carota subsp. sativus</name>
    <name type="common">Carrot</name>
    <dbReference type="NCBI Taxonomy" id="79200"/>
    <lineage>
        <taxon>Eukaryota</taxon>
        <taxon>Viridiplantae</taxon>
        <taxon>Streptophyta</taxon>
        <taxon>Embryophyta</taxon>
        <taxon>Tracheophyta</taxon>
        <taxon>Spermatophyta</taxon>
        <taxon>Magnoliopsida</taxon>
        <taxon>eudicotyledons</taxon>
        <taxon>Gunneridae</taxon>
        <taxon>Pentapetalae</taxon>
        <taxon>asterids</taxon>
        <taxon>campanulids</taxon>
        <taxon>Apiales</taxon>
        <taxon>Apiaceae</taxon>
        <taxon>Apioideae</taxon>
        <taxon>Scandiceae</taxon>
        <taxon>Daucinae</taxon>
        <taxon>Daucus</taxon>
        <taxon>Daucus sect. Daucus</taxon>
    </lineage>
</organism>
<dbReference type="Proteomes" id="UP000077755">
    <property type="component" value="Chromosome 5"/>
</dbReference>
<dbReference type="EMBL" id="CP093347">
    <property type="protein sequence ID" value="WOH01874.1"/>
    <property type="molecule type" value="Genomic_DNA"/>
</dbReference>
<keyword evidence="2" id="KW-1185">Reference proteome</keyword>
<name>A0A164Z4Z5_DAUCS</name>
<gene>
    <name evidence="1" type="ORF">DCAR_0521260</name>
</gene>
<sequence length="49" mass="5591">MLHHFPSFLIQTVKKNCMTLLTRMPFLSTAKEDPVAGNQMDKKRGQSNV</sequence>
<evidence type="ECO:0000313" key="1">
    <source>
        <dbReference type="EMBL" id="WOH01874.1"/>
    </source>
</evidence>